<dbReference type="Proteomes" id="UP000644693">
    <property type="component" value="Unassembled WGS sequence"/>
</dbReference>
<protein>
    <recommendedName>
        <fullName evidence="3">Dihydrofolate reductase</fullName>
    </recommendedName>
</protein>
<organism evidence="1 2">
    <name type="scientific">Parahalioglobus pacificus</name>
    <dbReference type="NCBI Taxonomy" id="930806"/>
    <lineage>
        <taxon>Bacteria</taxon>
        <taxon>Pseudomonadati</taxon>
        <taxon>Pseudomonadota</taxon>
        <taxon>Gammaproteobacteria</taxon>
        <taxon>Cellvibrionales</taxon>
        <taxon>Halieaceae</taxon>
        <taxon>Parahalioglobus</taxon>
    </lineage>
</organism>
<name>A0A918XDN8_9GAMM</name>
<accession>A0A918XDN8</accession>
<sequence>MGDGGFADFLGTVDCLVMGRNTLEKVASSNLSPEEWPYSDLPVYVLSKTLSTLP</sequence>
<reference evidence="1" key="1">
    <citation type="journal article" date="2014" name="Int. J. Syst. Evol. Microbiol.">
        <title>Complete genome sequence of Corynebacterium casei LMG S-19264T (=DSM 44701T), isolated from a smear-ripened cheese.</title>
        <authorList>
            <consortium name="US DOE Joint Genome Institute (JGI-PGF)"/>
            <person name="Walter F."/>
            <person name="Albersmeier A."/>
            <person name="Kalinowski J."/>
            <person name="Ruckert C."/>
        </authorList>
    </citation>
    <scope>NUCLEOTIDE SEQUENCE</scope>
    <source>
        <strain evidence="1">KCTC 23430</strain>
    </source>
</reference>
<dbReference type="InterPro" id="IPR024072">
    <property type="entry name" value="DHFR-like_dom_sf"/>
</dbReference>
<keyword evidence="2" id="KW-1185">Reference proteome</keyword>
<gene>
    <name evidence="1" type="ORF">GCM10007053_05770</name>
</gene>
<evidence type="ECO:0000313" key="2">
    <source>
        <dbReference type="Proteomes" id="UP000644693"/>
    </source>
</evidence>
<proteinExistence type="predicted"/>
<evidence type="ECO:0008006" key="3">
    <source>
        <dbReference type="Google" id="ProtNLM"/>
    </source>
</evidence>
<comment type="caution">
    <text evidence="1">The sequence shown here is derived from an EMBL/GenBank/DDBJ whole genome shotgun (WGS) entry which is preliminary data.</text>
</comment>
<dbReference type="Gene3D" id="3.40.430.10">
    <property type="entry name" value="Dihydrofolate Reductase, subunit A"/>
    <property type="match status" value="1"/>
</dbReference>
<dbReference type="AlphaFoldDB" id="A0A918XDN8"/>
<dbReference type="EMBL" id="BMYM01000001">
    <property type="protein sequence ID" value="GHD27460.1"/>
    <property type="molecule type" value="Genomic_DNA"/>
</dbReference>
<reference evidence="1" key="2">
    <citation type="submission" date="2020-09" db="EMBL/GenBank/DDBJ databases">
        <authorList>
            <person name="Sun Q."/>
            <person name="Kim S."/>
        </authorList>
    </citation>
    <scope>NUCLEOTIDE SEQUENCE</scope>
    <source>
        <strain evidence="1">KCTC 23430</strain>
    </source>
</reference>
<evidence type="ECO:0000313" key="1">
    <source>
        <dbReference type="EMBL" id="GHD27460.1"/>
    </source>
</evidence>
<dbReference type="SUPFAM" id="SSF53597">
    <property type="entry name" value="Dihydrofolate reductase-like"/>
    <property type="match status" value="1"/>
</dbReference>